<gene>
    <name evidence="2" type="ORF">SAMN05444159_5483</name>
</gene>
<dbReference type="Proteomes" id="UP000189935">
    <property type="component" value="Chromosome I"/>
</dbReference>
<evidence type="ECO:0000313" key="3">
    <source>
        <dbReference type="Proteomes" id="UP000189935"/>
    </source>
</evidence>
<accession>A0A1M6Z9X2</accession>
<dbReference type="EMBL" id="LT670844">
    <property type="protein sequence ID" value="SHL27193.1"/>
    <property type="molecule type" value="Genomic_DNA"/>
</dbReference>
<proteinExistence type="predicted"/>
<organism evidence="2 3">
    <name type="scientific">Bradyrhizobium lablabi</name>
    <dbReference type="NCBI Taxonomy" id="722472"/>
    <lineage>
        <taxon>Bacteria</taxon>
        <taxon>Pseudomonadati</taxon>
        <taxon>Pseudomonadota</taxon>
        <taxon>Alphaproteobacteria</taxon>
        <taxon>Hyphomicrobiales</taxon>
        <taxon>Nitrobacteraceae</taxon>
        <taxon>Bradyrhizobium</taxon>
    </lineage>
</organism>
<evidence type="ECO:0000256" key="1">
    <source>
        <dbReference type="SAM" id="MobiDB-lite"/>
    </source>
</evidence>
<dbReference type="AlphaFoldDB" id="A0A1M6Z9X2"/>
<protein>
    <submittedName>
        <fullName evidence="2">Uncharacterized protein</fullName>
    </submittedName>
</protein>
<reference evidence="2 3" key="1">
    <citation type="submission" date="2016-11" db="EMBL/GenBank/DDBJ databases">
        <authorList>
            <person name="Jaros S."/>
            <person name="Januszkiewicz K."/>
            <person name="Wedrychowicz H."/>
        </authorList>
    </citation>
    <scope>NUCLEOTIDE SEQUENCE [LARGE SCALE GENOMIC DNA]</scope>
    <source>
        <strain evidence="2 3">GAS499</strain>
    </source>
</reference>
<sequence>MRSIGYCEGLHPQIRKIKECAETPPHPASRNRANPTSPRTRGEVKIRLFGGTSGPADRFSRMSMRSVSLLASVLLAASGAASAQAPPSPKTPQGQTAPPLPSRAGGCAPMQPATPHGAVPEGTTTGQSREVLGDKLARSDGVLCPPSGVDPEIRAPTPDSGNTPVIRPPGSPGGDPSVRPK</sequence>
<feature type="region of interest" description="Disordered" evidence="1">
    <location>
        <begin position="78"/>
        <end position="181"/>
    </location>
</feature>
<evidence type="ECO:0000313" key="2">
    <source>
        <dbReference type="EMBL" id="SHL27193.1"/>
    </source>
</evidence>
<name>A0A1M6Z9X2_9BRAD</name>
<feature type="region of interest" description="Disordered" evidence="1">
    <location>
        <begin position="19"/>
        <end position="59"/>
    </location>
</feature>